<dbReference type="RefSeq" id="WP_053996549.1">
    <property type="nucleotide sequence ID" value="NZ_CP065643.1"/>
</dbReference>
<gene>
    <name evidence="1" type="ORF">ADM90_19415</name>
</gene>
<dbReference type="OrthoDB" id="2942843at2"/>
<evidence type="ECO:0000313" key="1">
    <source>
        <dbReference type="EMBL" id="KOY81305.1"/>
    </source>
</evidence>
<dbReference type="PATRIC" id="fig|33935.3.peg.2707"/>
<dbReference type="AlphaFoldDB" id="A0A0N0CV64"/>
<comment type="caution">
    <text evidence="1">The sequence shown here is derived from an EMBL/GenBank/DDBJ whole genome shotgun (WGS) entry which is preliminary data.</text>
</comment>
<dbReference type="Proteomes" id="UP000037977">
    <property type="component" value="Unassembled WGS sequence"/>
</dbReference>
<proteinExistence type="predicted"/>
<reference evidence="1 2" key="1">
    <citation type="submission" date="2015-07" db="EMBL/GenBank/DDBJ databases">
        <title>Genome sequencing project for genomic taxonomy and phylogenomics of Bacillus-like bacteria.</title>
        <authorList>
            <person name="Liu B."/>
            <person name="Wang J."/>
            <person name="Zhu Y."/>
            <person name="Liu G."/>
            <person name="Chen Q."/>
            <person name="Chen Z."/>
            <person name="Che J."/>
            <person name="Ge C."/>
            <person name="Shi H."/>
            <person name="Pan Z."/>
            <person name="Liu X."/>
        </authorList>
    </citation>
    <scope>NUCLEOTIDE SEQUENCE [LARGE SCALE GENOMIC DNA]</scope>
    <source>
        <strain evidence="1 2">DSM 54</strain>
    </source>
</reference>
<dbReference type="STRING" id="33935.ADM90_19415"/>
<accession>A0A0N0CV64</accession>
<protein>
    <submittedName>
        <fullName evidence="1">Uncharacterized protein</fullName>
    </submittedName>
</protein>
<keyword evidence="2" id="KW-1185">Reference proteome</keyword>
<organism evidence="1 2">
    <name type="scientific">Lysinibacillus macroides</name>
    <dbReference type="NCBI Taxonomy" id="33935"/>
    <lineage>
        <taxon>Bacteria</taxon>
        <taxon>Bacillati</taxon>
        <taxon>Bacillota</taxon>
        <taxon>Bacilli</taxon>
        <taxon>Bacillales</taxon>
        <taxon>Bacillaceae</taxon>
        <taxon>Lysinibacillus</taxon>
    </lineage>
</organism>
<evidence type="ECO:0000313" key="2">
    <source>
        <dbReference type="Proteomes" id="UP000037977"/>
    </source>
</evidence>
<name>A0A0N0CV64_9BACI</name>
<sequence>MKDAWVLRLKDEFNDLDVPQYYTGNDDDEGLTDDLSQANIVYNKENAENWMRNWEKAIFEKFGEDAICNAGYTHMMNHFDWVEVTEESTNVKN</sequence>
<dbReference type="EMBL" id="LGCI01000010">
    <property type="protein sequence ID" value="KOY81305.1"/>
    <property type="molecule type" value="Genomic_DNA"/>
</dbReference>